<evidence type="ECO:0000256" key="1">
    <source>
        <dbReference type="SAM" id="Phobius"/>
    </source>
</evidence>
<protein>
    <submittedName>
        <fullName evidence="2">Uncharacterized protein</fullName>
    </submittedName>
</protein>
<organism evidence="2">
    <name type="scientific">Noccaea caerulescens</name>
    <name type="common">Alpine penny-cress</name>
    <name type="synonym">Thlaspi caerulescens</name>
    <dbReference type="NCBI Taxonomy" id="107243"/>
    <lineage>
        <taxon>Eukaryota</taxon>
        <taxon>Viridiplantae</taxon>
        <taxon>Streptophyta</taxon>
        <taxon>Embryophyta</taxon>
        <taxon>Tracheophyta</taxon>
        <taxon>Spermatophyta</taxon>
        <taxon>Magnoliopsida</taxon>
        <taxon>eudicotyledons</taxon>
        <taxon>Gunneridae</taxon>
        <taxon>Pentapetalae</taxon>
        <taxon>rosids</taxon>
        <taxon>malvids</taxon>
        <taxon>Brassicales</taxon>
        <taxon>Brassicaceae</taxon>
        <taxon>Coluteocarpeae</taxon>
        <taxon>Noccaea</taxon>
    </lineage>
</organism>
<name>A0A1J3H489_NOCCA</name>
<dbReference type="AlphaFoldDB" id="A0A1J3H489"/>
<evidence type="ECO:0000313" key="2">
    <source>
        <dbReference type="EMBL" id="JAU63145.1"/>
    </source>
</evidence>
<keyword evidence="1" id="KW-1133">Transmembrane helix</keyword>
<feature type="transmembrane region" description="Helical" evidence="1">
    <location>
        <begin position="28"/>
        <end position="47"/>
    </location>
</feature>
<keyword evidence="1" id="KW-0812">Transmembrane</keyword>
<gene>
    <name evidence="2" type="ORF">LE_TR19658_c0_g1_i1_g.62691</name>
</gene>
<proteinExistence type="predicted"/>
<dbReference type="EMBL" id="GEVL01014196">
    <property type="protein sequence ID" value="JAU63145.1"/>
    <property type="molecule type" value="Transcribed_RNA"/>
</dbReference>
<accession>A0A1J3H489</accession>
<keyword evidence="1" id="KW-0472">Membrane</keyword>
<reference evidence="2" key="1">
    <citation type="submission" date="2016-07" db="EMBL/GenBank/DDBJ databases">
        <title>De novo transcriptome assembly of four accessions of the metal hyperaccumulator plant Noccaea caerulescens.</title>
        <authorList>
            <person name="Blande D."/>
            <person name="Halimaa P."/>
            <person name="Tervahauta A.I."/>
            <person name="Aarts M.G."/>
            <person name="Karenlampi S.O."/>
        </authorList>
    </citation>
    <scope>NUCLEOTIDE SEQUENCE</scope>
</reference>
<sequence length="75" mass="8153">MLQNCLFLLLDNSLCYIPMDPPLCSPHMVALPILGLIITLCSPMVFLSRSDAFAMLWSLCLAGEAKASGSAEMVY</sequence>